<dbReference type="RefSeq" id="WP_307228942.1">
    <property type="nucleotide sequence ID" value="NZ_JAUSTT010000010.1"/>
</dbReference>
<dbReference type="PANTHER" id="PTHR12110">
    <property type="entry name" value="HYDROXYPYRUVATE ISOMERASE"/>
    <property type="match status" value="1"/>
</dbReference>
<dbReference type="Proteomes" id="UP001223586">
    <property type="component" value="Unassembled WGS sequence"/>
</dbReference>
<dbReference type="EMBL" id="JAUSTT010000010">
    <property type="protein sequence ID" value="MDQ0176077.1"/>
    <property type="molecule type" value="Genomic_DNA"/>
</dbReference>
<organism evidence="2 3">
    <name type="scientific">Bacillus chungangensis</name>
    <dbReference type="NCBI Taxonomy" id="587633"/>
    <lineage>
        <taxon>Bacteria</taxon>
        <taxon>Bacillati</taxon>
        <taxon>Bacillota</taxon>
        <taxon>Bacilli</taxon>
        <taxon>Bacillales</taxon>
        <taxon>Bacillaceae</taxon>
        <taxon>Bacillus</taxon>
    </lineage>
</organism>
<dbReference type="Gene3D" id="3.20.20.150">
    <property type="entry name" value="Divalent-metal-dependent TIM barrel enzymes"/>
    <property type="match status" value="1"/>
</dbReference>
<dbReference type="InterPro" id="IPR050312">
    <property type="entry name" value="IolE/XylAMocC-like"/>
</dbReference>
<name>A0ABT9WRZ9_9BACI</name>
<dbReference type="SUPFAM" id="SSF51658">
    <property type="entry name" value="Xylose isomerase-like"/>
    <property type="match status" value="1"/>
</dbReference>
<sequence length="292" mass="32298">MAYPETMKGDGRITDTVKKIVTDDFFSAIEITSVNDEAEREKVSSLLESGGMTIGFGAQPIILSKKANLNSFDTEERQFAINLVKEAIDQAYEVNASKLGLLSGPKPAKNEDQALQILANSLKELCQYAKSKGDIVLSLETFDDETDKKCLIGSNRLAVEVAKEVRKIDPTFGLMLDLSHLPMQRETSKEALTIARDYMNHAHIGNCYIKDPSDPAFGDQHPRFGYPGSENDVEELAEYLRILLEIGYIGEGSSNVVAFEVKPLGNESSDVIIAQSKRTLIEAWNRLKVAVY</sequence>
<keyword evidence="2" id="KW-0413">Isomerase</keyword>
<evidence type="ECO:0000313" key="2">
    <source>
        <dbReference type="EMBL" id="MDQ0176077.1"/>
    </source>
</evidence>
<proteinExistence type="predicted"/>
<evidence type="ECO:0000313" key="3">
    <source>
        <dbReference type="Proteomes" id="UP001223586"/>
    </source>
</evidence>
<feature type="domain" description="Xylose isomerase-like TIM barrel" evidence="1">
    <location>
        <begin position="28"/>
        <end position="250"/>
    </location>
</feature>
<accession>A0ABT9WRZ9</accession>
<protein>
    <submittedName>
        <fullName evidence="2">Sugar phosphate isomerase/epimerase</fullName>
    </submittedName>
</protein>
<dbReference type="GO" id="GO:0016853">
    <property type="term" value="F:isomerase activity"/>
    <property type="evidence" value="ECO:0007669"/>
    <property type="project" value="UniProtKB-KW"/>
</dbReference>
<reference evidence="2 3" key="1">
    <citation type="submission" date="2023-07" db="EMBL/GenBank/DDBJ databases">
        <title>Genomic Encyclopedia of Type Strains, Phase IV (KMG-IV): sequencing the most valuable type-strain genomes for metagenomic binning, comparative biology and taxonomic classification.</title>
        <authorList>
            <person name="Goeker M."/>
        </authorList>
    </citation>
    <scope>NUCLEOTIDE SEQUENCE [LARGE SCALE GENOMIC DNA]</scope>
    <source>
        <strain evidence="2 3">DSM 23837</strain>
    </source>
</reference>
<dbReference type="InterPro" id="IPR036237">
    <property type="entry name" value="Xyl_isomerase-like_sf"/>
</dbReference>
<comment type="caution">
    <text evidence="2">The sequence shown here is derived from an EMBL/GenBank/DDBJ whole genome shotgun (WGS) entry which is preliminary data.</text>
</comment>
<evidence type="ECO:0000259" key="1">
    <source>
        <dbReference type="Pfam" id="PF01261"/>
    </source>
</evidence>
<dbReference type="InterPro" id="IPR013022">
    <property type="entry name" value="Xyl_isomerase-like_TIM-brl"/>
</dbReference>
<keyword evidence="3" id="KW-1185">Reference proteome</keyword>
<dbReference type="Pfam" id="PF01261">
    <property type="entry name" value="AP_endonuc_2"/>
    <property type="match status" value="1"/>
</dbReference>
<gene>
    <name evidence="2" type="ORF">J2S08_001913</name>
</gene>